<comment type="caution">
    <text evidence="2">The sequence shown here is derived from an EMBL/GenBank/DDBJ whole genome shotgun (WGS) entry which is preliminary data.</text>
</comment>
<keyword evidence="3" id="KW-1185">Reference proteome</keyword>
<feature type="domain" description="Endoribonuclease L-PSP/chorismate mutase-like" evidence="1">
    <location>
        <begin position="7"/>
        <end position="142"/>
    </location>
</feature>
<dbReference type="AlphaFoldDB" id="A0A0F3GXX0"/>
<dbReference type="EMBL" id="LACI01000457">
    <property type="protein sequence ID" value="KJU86789.1"/>
    <property type="molecule type" value="Genomic_DNA"/>
</dbReference>
<dbReference type="PANTHER" id="PTHR43760">
    <property type="entry name" value="ENDORIBONUCLEASE-RELATED"/>
    <property type="match status" value="1"/>
</dbReference>
<evidence type="ECO:0000259" key="1">
    <source>
        <dbReference type="Pfam" id="PF14588"/>
    </source>
</evidence>
<sequence length="153" mass="16583">MSIENELNRLGIELARAPKPLGSYVPCVQVGNLLFLSGMLPLCEGKLLAEGKVDLEVGVETAREAARQTVINALSVIRGYLGSLNTLKRCVRLTGYVSSVPGFFRQPEVLNAASDLLYELMGERGQHTRVAVGVEVLPLNSPLEIEFIFEVGA</sequence>
<dbReference type="PANTHER" id="PTHR43760:SF1">
    <property type="entry name" value="ENDORIBONUCLEASE L-PSP_CHORISMATE MUTASE-LIKE DOMAIN-CONTAINING PROTEIN"/>
    <property type="match status" value="1"/>
</dbReference>
<organism evidence="2 3">
    <name type="scientific">Candidatus Magnetobacterium bavaricum</name>
    <dbReference type="NCBI Taxonomy" id="29290"/>
    <lineage>
        <taxon>Bacteria</taxon>
        <taxon>Pseudomonadati</taxon>
        <taxon>Nitrospirota</taxon>
        <taxon>Thermodesulfovibrionia</taxon>
        <taxon>Thermodesulfovibrionales</taxon>
        <taxon>Candidatus Magnetobacteriaceae</taxon>
        <taxon>Candidatus Magnetobacterium</taxon>
    </lineage>
</organism>
<evidence type="ECO:0000313" key="2">
    <source>
        <dbReference type="EMBL" id="KJU86789.1"/>
    </source>
</evidence>
<name>A0A0F3GXX0_9BACT</name>
<dbReference type="Gene3D" id="3.30.1330.40">
    <property type="entry name" value="RutC-like"/>
    <property type="match status" value="1"/>
</dbReference>
<dbReference type="SUPFAM" id="SSF55298">
    <property type="entry name" value="YjgF-like"/>
    <property type="match status" value="1"/>
</dbReference>
<dbReference type="InterPro" id="IPR013813">
    <property type="entry name" value="Endoribo_LPSP/chorism_mut-like"/>
</dbReference>
<dbReference type="Pfam" id="PF14588">
    <property type="entry name" value="YjgF_endoribonc"/>
    <property type="match status" value="1"/>
</dbReference>
<proteinExistence type="predicted"/>
<accession>A0A0F3GXX0</accession>
<dbReference type="InterPro" id="IPR035959">
    <property type="entry name" value="RutC-like_sf"/>
</dbReference>
<gene>
    <name evidence="2" type="ORF">MBAV_001024</name>
</gene>
<protein>
    <submittedName>
        <fullName evidence="2">Endoribonuclease L-PSP</fullName>
    </submittedName>
</protein>
<evidence type="ECO:0000313" key="3">
    <source>
        <dbReference type="Proteomes" id="UP000033423"/>
    </source>
</evidence>
<dbReference type="CDD" id="cd02199">
    <property type="entry name" value="YjgF_YER057c_UK114_like_1"/>
    <property type="match status" value="1"/>
</dbReference>
<reference evidence="2 3" key="1">
    <citation type="submission" date="2015-02" db="EMBL/GenBank/DDBJ databases">
        <title>Single-cell genomics of uncultivated deep-branching MTB reveals a conserved set of magnetosome genes.</title>
        <authorList>
            <person name="Kolinko S."/>
            <person name="Richter M."/>
            <person name="Glockner F.O."/>
            <person name="Brachmann A."/>
            <person name="Schuler D."/>
        </authorList>
    </citation>
    <scope>NUCLEOTIDE SEQUENCE [LARGE SCALE GENOMIC DNA]</scope>
    <source>
        <strain evidence="2">TM-1</strain>
    </source>
</reference>
<dbReference type="Proteomes" id="UP000033423">
    <property type="component" value="Unassembled WGS sequence"/>
</dbReference>